<dbReference type="EMBL" id="JPVZ01000011">
    <property type="protein sequence ID" value="OAZ08052.1"/>
    <property type="molecule type" value="Genomic_DNA"/>
</dbReference>
<evidence type="ECO:0000313" key="3">
    <source>
        <dbReference type="EMBL" id="OAZ08052.1"/>
    </source>
</evidence>
<evidence type="ECO:0000313" key="4">
    <source>
        <dbReference type="Proteomes" id="UP000094009"/>
    </source>
</evidence>
<accession>A0A853KW98</accession>
<evidence type="ECO:0000259" key="2">
    <source>
        <dbReference type="Pfam" id="PF25181"/>
    </source>
</evidence>
<dbReference type="AlphaFoldDB" id="A0A853KW98"/>
<name>A0A853KW98_9PROT</name>
<keyword evidence="1" id="KW-0175">Coiled coil</keyword>
<feature type="domain" description="Bbp19-like phage" evidence="2">
    <location>
        <begin position="25"/>
        <end position="80"/>
    </location>
</feature>
<dbReference type="RefSeq" id="WP_064782212.1">
    <property type="nucleotide sequence ID" value="NZ_JPVZ01000011.1"/>
</dbReference>
<reference evidence="3 4" key="1">
    <citation type="submission" date="2014-07" db="EMBL/GenBank/DDBJ databases">
        <title>Draft genome sequence of Thalassospira tepidiphila 1-1B.</title>
        <authorList>
            <person name="Lai Q."/>
            <person name="Shao Z."/>
        </authorList>
    </citation>
    <scope>NUCLEOTIDE SEQUENCE [LARGE SCALE GENOMIC DNA]</scope>
    <source>
        <strain evidence="3 4">MCCC 1A03514</strain>
    </source>
</reference>
<evidence type="ECO:0000256" key="1">
    <source>
        <dbReference type="SAM" id="Coils"/>
    </source>
</evidence>
<dbReference type="Proteomes" id="UP000094009">
    <property type="component" value="Unassembled WGS sequence"/>
</dbReference>
<feature type="coiled-coil region" evidence="1">
    <location>
        <begin position="74"/>
        <end position="101"/>
    </location>
</feature>
<dbReference type="InterPro" id="IPR057447">
    <property type="entry name" value="Bbp19-like_phage"/>
</dbReference>
<organism evidence="3 4">
    <name type="scientific">Thalassospira tepidiphila MCCC 1A03514</name>
    <dbReference type="NCBI Taxonomy" id="1177930"/>
    <lineage>
        <taxon>Bacteria</taxon>
        <taxon>Pseudomonadati</taxon>
        <taxon>Pseudomonadota</taxon>
        <taxon>Alphaproteobacteria</taxon>
        <taxon>Rhodospirillales</taxon>
        <taxon>Thalassospiraceae</taxon>
        <taxon>Thalassospira</taxon>
    </lineage>
</organism>
<dbReference type="Pfam" id="PF25181">
    <property type="entry name" value="Phage_Bbp19"/>
    <property type="match status" value="1"/>
</dbReference>
<proteinExistence type="predicted"/>
<sequence length="109" mass="12306">MNLFPFVFWPHIKNPIKAMGLMRKYRRVFGGEDGKAVLKDILLQAGYGGVTPHGGPVERNEGKRELAAHILLVLGLTEDEMAAYQKEANRLQTEFNQAQMELTDDRSGY</sequence>
<gene>
    <name evidence="3" type="ORF">TH4_18520</name>
</gene>
<protein>
    <recommendedName>
        <fullName evidence="2">Bbp19-like phage domain-containing protein</fullName>
    </recommendedName>
</protein>
<comment type="caution">
    <text evidence="3">The sequence shown here is derived from an EMBL/GenBank/DDBJ whole genome shotgun (WGS) entry which is preliminary data.</text>
</comment>